<organism evidence="1 2">
    <name type="scientific">Rhizopus oryzae</name>
    <name type="common">Mucormycosis agent</name>
    <name type="synonym">Rhizopus arrhizus var. delemar</name>
    <dbReference type="NCBI Taxonomy" id="64495"/>
    <lineage>
        <taxon>Eukaryota</taxon>
        <taxon>Fungi</taxon>
        <taxon>Fungi incertae sedis</taxon>
        <taxon>Mucoromycota</taxon>
        <taxon>Mucoromycotina</taxon>
        <taxon>Mucoromycetes</taxon>
        <taxon>Mucorales</taxon>
        <taxon>Mucorineae</taxon>
        <taxon>Rhizopodaceae</taxon>
        <taxon>Rhizopus</taxon>
    </lineage>
</organism>
<evidence type="ECO:0000313" key="1">
    <source>
        <dbReference type="EMBL" id="KAG1544696.1"/>
    </source>
</evidence>
<sequence>MLRWPDKSALEQSQGRTDAIISQIISNEFGECKTSDDCTNAALCFDTMFYVANLSNEGMYTFSQLAMMRFPRSVEDLPKFVNMTTITQLLQASQCF</sequence>
<name>A0A9P6YD01_RHIOR</name>
<comment type="caution">
    <text evidence="1">The sequence shown here is derived from an EMBL/GenBank/DDBJ whole genome shotgun (WGS) entry which is preliminary data.</text>
</comment>
<dbReference type="AlphaFoldDB" id="A0A9P6YD01"/>
<reference evidence="1" key="1">
    <citation type="journal article" date="2020" name="Microb. Genom.">
        <title>Genetic diversity of clinical and environmental Mucorales isolates obtained from an investigation of mucormycosis cases among solid organ transplant recipients.</title>
        <authorList>
            <person name="Nguyen M.H."/>
            <person name="Kaul D."/>
            <person name="Muto C."/>
            <person name="Cheng S.J."/>
            <person name="Richter R.A."/>
            <person name="Bruno V.M."/>
            <person name="Liu G."/>
            <person name="Beyhan S."/>
            <person name="Sundermann A.J."/>
            <person name="Mounaud S."/>
            <person name="Pasculle A.W."/>
            <person name="Nierman W.C."/>
            <person name="Driscoll E."/>
            <person name="Cumbie R."/>
            <person name="Clancy C.J."/>
            <person name="Dupont C.L."/>
        </authorList>
    </citation>
    <scope>NUCLEOTIDE SEQUENCE</scope>
    <source>
        <strain evidence="1">GL16</strain>
    </source>
</reference>
<proteinExistence type="predicted"/>
<gene>
    <name evidence="1" type="ORF">G6F51_005907</name>
</gene>
<protein>
    <submittedName>
        <fullName evidence="1">Uncharacterized protein</fullName>
    </submittedName>
</protein>
<dbReference type="Proteomes" id="UP000717996">
    <property type="component" value="Unassembled WGS sequence"/>
</dbReference>
<dbReference type="EMBL" id="JAANIT010000760">
    <property type="protein sequence ID" value="KAG1544696.1"/>
    <property type="molecule type" value="Genomic_DNA"/>
</dbReference>
<accession>A0A9P6YD01</accession>
<evidence type="ECO:0000313" key="2">
    <source>
        <dbReference type="Proteomes" id="UP000717996"/>
    </source>
</evidence>